<reference evidence="9" key="2">
    <citation type="submission" date="2022-10" db="EMBL/GenBank/DDBJ databases">
        <title>Human gut microbiome strain richness.</title>
        <authorList>
            <person name="Chen-Liaw A."/>
        </authorList>
    </citation>
    <scope>NUCLEOTIDE SEQUENCE</scope>
    <source>
        <strain evidence="9">BSD2780120875st1_E1_BSD2780120875_150330</strain>
    </source>
</reference>
<feature type="domain" description="RNA polymerase sigma factor 70 region 4 type 2" evidence="6">
    <location>
        <begin position="126"/>
        <end position="177"/>
    </location>
</feature>
<dbReference type="GO" id="GO:0003677">
    <property type="term" value="F:DNA binding"/>
    <property type="evidence" value="ECO:0007669"/>
    <property type="project" value="InterPro"/>
</dbReference>
<dbReference type="EMBL" id="JAQNZF010000005">
    <property type="protein sequence ID" value="MDC2741710.1"/>
    <property type="molecule type" value="Genomic_DNA"/>
</dbReference>
<dbReference type="GO" id="GO:0006352">
    <property type="term" value="P:DNA-templated transcription initiation"/>
    <property type="evidence" value="ECO:0007669"/>
    <property type="project" value="InterPro"/>
</dbReference>
<dbReference type="PANTHER" id="PTHR43133:SF46">
    <property type="entry name" value="RNA POLYMERASE SIGMA-70 FACTOR ECF SUBFAMILY"/>
    <property type="match status" value="1"/>
</dbReference>
<dbReference type="Proteomes" id="UP000365824">
    <property type="component" value="Unassembled WGS sequence"/>
</dbReference>
<dbReference type="SUPFAM" id="SSF88946">
    <property type="entry name" value="Sigma2 domain of RNA polymerase sigma factors"/>
    <property type="match status" value="1"/>
</dbReference>
<sequence>MNKTDLSSVTEEQLLLRQLREGDMGSYETLFHRYYPTFFAFARGMLKDAGAAEDIIQNVFMKIWIHREALDETMSIKNYIYVLSKREVFNYLRAKYNTHVVLTEDMMTLEQSSSTDEPTTDYRELREAVQSVIDTMPPKRRSVFCLSRFKSLTNQEIADKLGISIRTVEKHIELALRTFKEQLGSFFALFVGWFL</sequence>
<dbReference type="EMBL" id="VWLB01000003">
    <property type="protein sequence ID" value="KAA3930902.1"/>
    <property type="molecule type" value="Genomic_DNA"/>
</dbReference>
<dbReference type="InterPro" id="IPR039425">
    <property type="entry name" value="RNA_pol_sigma-70-like"/>
</dbReference>
<dbReference type="EMBL" id="VWFO01000003">
    <property type="protein sequence ID" value="KAA4666284.1"/>
    <property type="molecule type" value="Genomic_DNA"/>
</dbReference>
<dbReference type="Gene3D" id="1.10.10.10">
    <property type="entry name" value="Winged helix-like DNA-binding domain superfamily/Winged helix DNA-binding domain"/>
    <property type="match status" value="1"/>
</dbReference>
<dbReference type="Proteomes" id="UP001219389">
    <property type="component" value="Unassembled WGS sequence"/>
</dbReference>
<evidence type="ECO:0000256" key="2">
    <source>
        <dbReference type="ARBA" id="ARBA00023015"/>
    </source>
</evidence>
<dbReference type="InterPro" id="IPR013249">
    <property type="entry name" value="RNA_pol_sigma70_r4_t2"/>
</dbReference>
<keyword evidence="4" id="KW-0804">Transcription</keyword>
<dbReference type="Pfam" id="PF04542">
    <property type="entry name" value="Sigma70_r2"/>
    <property type="match status" value="1"/>
</dbReference>
<comment type="caution">
    <text evidence="8">The sequence shown here is derived from an EMBL/GenBank/DDBJ whole genome shotgun (WGS) entry which is preliminary data.</text>
</comment>
<dbReference type="Pfam" id="PF08281">
    <property type="entry name" value="Sigma70_r4_2"/>
    <property type="match status" value="1"/>
</dbReference>
<evidence type="ECO:0000259" key="5">
    <source>
        <dbReference type="Pfam" id="PF04542"/>
    </source>
</evidence>
<accession>A0A139L8B5</accession>
<dbReference type="PANTHER" id="PTHR43133">
    <property type="entry name" value="RNA POLYMERASE ECF-TYPE SIGMA FACTO"/>
    <property type="match status" value="1"/>
</dbReference>
<evidence type="ECO:0000256" key="4">
    <source>
        <dbReference type="ARBA" id="ARBA00023163"/>
    </source>
</evidence>
<evidence type="ECO:0000313" key="7">
    <source>
        <dbReference type="EMBL" id="KAA3930902.1"/>
    </source>
</evidence>
<evidence type="ECO:0000313" key="8">
    <source>
        <dbReference type="EMBL" id="KAA4666284.1"/>
    </source>
</evidence>
<gene>
    <name evidence="8" type="ORF">F3B98_03710</name>
    <name evidence="7" type="ORF">F3F25_02330</name>
    <name evidence="9" type="ORF">PO382_05675</name>
</gene>
<organism evidence="8 11">
    <name type="scientific">Bacteroides ovatus</name>
    <dbReference type="NCBI Taxonomy" id="28116"/>
    <lineage>
        <taxon>Bacteria</taxon>
        <taxon>Pseudomonadati</taxon>
        <taxon>Bacteroidota</taxon>
        <taxon>Bacteroidia</taxon>
        <taxon>Bacteroidales</taxon>
        <taxon>Bacteroidaceae</taxon>
        <taxon>Bacteroides</taxon>
    </lineage>
</organism>
<dbReference type="NCBIfam" id="TIGR02937">
    <property type="entry name" value="sigma70-ECF"/>
    <property type="match status" value="1"/>
</dbReference>
<dbReference type="InterPro" id="IPR014327">
    <property type="entry name" value="RNA_pol_sigma70_bacteroid"/>
</dbReference>
<evidence type="ECO:0000313" key="10">
    <source>
        <dbReference type="Proteomes" id="UP000365824"/>
    </source>
</evidence>
<dbReference type="SUPFAM" id="SSF88659">
    <property type="entry name" value="Sigma3 and sigma4 domains of RNA polymerase sigma factors"/>
    <property type="match status" value="1"/>
</dbReference>
<dbReference type="CDD" id="cd06171">
    <property type="entry name" value="Sigma70_r4"/>
    <property type="match status" value="1"/>
</dbReference>
<dbReference type="RefSeq" id="WP_004309601.1">
    <property type="nucleotide sequence ID" value="NZ_CAKJYZ010000002.1"/>
</dbReference>
<dbReference type="NCBIfam" id="TIGR02985">
    <property type="entry name" value="Sig70_bacteroi1"/>
    <property type="match status" value="1"/>
</dbReference>
<dbReference type="InterPro" id="IPR007627">
    <property type="entry name" value="RNA_pol_sigma70_r2"/>
</dbReference>
<dbReference type="InterPro" id="IPR014284">
    <property type="entry name" value="RNA_pol_sigma-70_dom"/>
</dbReference>
<protein>
    <submittedName>
        <fullName evidence="8">RNA polymerase sigma-70 factor</fullName>
    </submittedName>
</protein>
<dbReference type="InterPro" id="IPR013324">
    <property type="entry name" value="RNA_pol_sigma_r3/r4-like"/>
</dbReference>
<dbReference type="Proteomes" id="UP000435985">
    <property type="component" value="Unassembled WGS sequence"/>
</dbReference>
<comment type="similarity">
    <text evidence="1">Belongs to the sigma-70 factor family. ECF subfamily.</text>
</comment>
<evidence type="ECO:0000313" key="11">
    <source>
        <dbReference type="Proteomes" id="UP000435985"/>
    </source>
</evidence>
<proteinExistence type="inferred from homology"/>
<dbReference type="InterPro" id="IPR036388">
    <property type="entry name" value="WH-like_DNA-bd_sf"/>
</dbReference>
<feature type="domain" description="RNA polymerase sigma-70 region 2" evidence="5">
    <location>
        <begin position="30"/>
        <end position="95"/>
    </location>
</feature>
<evidence type="ECO:0000259" key="6">
    <source>
        <dbReference type="Pfam" id="PF08281"/>
    </source>
</evidence>
<dbReference type="Gene3D" id="1.10.1740.10">
    <property type="match status" value="1"/>
</dbReference>
<evidence type="ECO:0000313" key="9">
    <source>
        <dbReference type="EMBL" id="MDC2741710.1"/>
    </source>
</evidence>
<reference evidence="10 11" key="1">
    <citation type="journal article" date="2019" name="Nat. Med.">
        <title>A library of human gut bacterial isolates paired with longitudinal multiomics data enables mechanistic microbiome research.</title>
        <authorList>
            <person name="Poyet M."/>
            <person name="Groussin M."/>
            <person name="Gibbons S.M."/>
            <person name="Avila-Pacheco J."/>
            <person name="Jiang X."/>
            <person name="Kearney S.M."/>
            <person name="Perrotta A.R."/>
            <person name="Berdy B."/>
            <person name="Zhao S."/>
            <person name="Lieberman T.D."/>
            <person name="Swanson P.K."/>
            <person name="Smith M."/>
            <person name="Roesemann S."/>
            <person name="Alexander J.E."/>
            <person name="Rich S.A."/>
            <person name="Livny J."/>
            <person name="Vlamakis H."/>
            <person name="Clish C."/>
            <person name="Bullock K."/>
            <person name="Deik A."/>
            <person name="Scott J."/>
            <person name="Pierce K.A."/>
            <person name="Xavier R.J."/>
            <person name="Alm E.J."/>
        </authorList>
    </citation>
    <scope>NUCLEOTIDE SEQUENCE [LARGE SCALE GENOMIC DNA]</scope>
    <source>
        <strain evidence="8 11">BIOML-A14</strain>
        <strain evidence="7 10">BIOML-A160</strain>
    </source>
</reference>
<name>A0A139L8B5_BACOV</name>
<evidence type="ECO:0000256" key="3">
    <source>
        <dbReference type="ARBA" id="ARBA00023082"/>
    </source>
</evidence>
<keyword evidence="2" id="KW-0805">Transcription regulation</keyword>
<keyword evidence="3" id="KW-0731">Sigma factor</keyword>
<dbReference type="InterPro" id="IPR013325">
    <property type="entry name" value="RNA_pol_sigma_r2"/>
</dbReference>
<evidence type="ECO:0000256" key="1">
    <source>
        <dbReference type="ARBA" id="ARBA00010641"/>
    </source>
</evidence>
<dbReference type="GO" id="GO:0016987">
    <property type="term" value="F:sigma factor activity"/>
    <property type="evidence" value="ECO:0007669"/>
    <property type="project" value="UniProtKB-KW"/>
</dbReference>
<dbReference type="AlphaFoldDB" id="A0A139L8B5"/>